<dbReference type="InterPro" id="IPR036390">
    <property type="entry name" value="WH_DNA-bd_sf"/>
</dbReference>
<evidence type="ECO:0000256" key="4">
    <source>
        <dbReference type="ARBA" id="ARBA00023163"/>
    </source>
</evidence>
<gene>
    <name evidence="8" type="ORF">O1D97_17475</name>
</gene>
<dbReference type="SUPFAM" id="SSF46785">
    <property type="entry name" value="Winged helix' DNA-binding domain"/>
    <property type="match status" value="1"/>
</dbReference>
<dbReference type="Gene3D" id="1.20.120.530">
    <property type="entry name" value="GntR ligand-binding domain-like"/>
    <property type="match status" value="1"/>
</dbReference>
<dbReference type="InterPro" id="IPR000524">
    <property type="entry name" value="Tscrpt_reg_HTH_GntR"/>
</dbReference>
<evidence type="ECO:0000256" key="5">
    <source>
        <dbReference type="ARBA" id="ARBA00037357"/>
    </source>
</evidence>
<keyword evidence="9" id="KW-1185">Reference proteome</keyword>
<evidence type="ECO:0000259" key="7">
    <source>
        <dbReference type="PROSITE" id="PS50949"/>
    </source>
</evidence>
<dbReference type="Pfam" id="PF07729">
    <property type="entry name" value="FCD"/>
    <property type="match status" value="1"/>
</dbReference>
<comment type="caution">
    <text evidence="8">The sequence shown here is derived from an EMBL/GenBank/DDBJ whole genome shotgun (WGS) entry which is preliminary data.</text>
</comment>
<feature type="domain" description="HTH gntR-type" evidence="7">
    <location>
        <begin position="9"/>
        <end position="77"/>
    </location>
</feature>
<proteinExistence type="predicted"/>
<name>A0ABT4K001_9GAMM</name>
<dbReference type="PANTHER" id="PTHR43537">
    <property type="entry name" value="TRANSCRIPTIONAL REGULATOR, GNTR FAMILY"/>
    <property type="match status" value="1"/>
</dbReference>
<dbReference type="EMBL" id="JAPUBN010000021">
    <property type="protein sequence ID" value="MCZ2723348.1"/>
    <property type="molecule type" value="Genomic_DNA"/>
</dbReference>
<dbReference type="Gene3D" id="1.10.10.10">
    <property type="entry name" value="Winged helix-like DNA-binding domain superfamily/Winged helix DNA-binding domain"/>
    <property type="match status" value="1"/>
</dbReference>
<comment type="function">
    <text evidence="5">Transcriptional repressor for the pyruvate dehydrogenase complex genes aceEF and lpd.</text>
</comment>
<dbReference type="PRINTS" id="PR00035">
    <property type="entry name" value="HTHGNTR"/>
</dbReference>
<dbReference type="InterPro" id="IPR011711">
    <property type="entry name" value="GntR_C"/>
</dbReference>
<keyword evidence="2" id="KW-0805">Transcription regulation</keyword>
<dbReference type="RefSeq" id="WP_269127449.1">
    <property type="nucleotide sequence ID" value="NZ_JAPUBN010000021.1"/>
</dbReference>
<evidence type="ECO:0000256" key="1">
    <source>
        <dbReference type="ARBA" id="ARBA00022491"/>
    </source>
</evidence>
<dbReference type="Proteomes" id="UP001149719">
    <property type="component" value="Unassembled WGS sequence"/>
</dbReference>
<dbReference type="PANTHER" id="PTHR43537:SF34">
    <property type="entry name" value="PYRUVATE DEHYDROGENASE COMPLEX REPRESSOR"/>
    <property type="match status" value="1"/>
</dbReference>
<dbReference type="PROSITE" id="PS50949">
    <property type="entry name" value="HTH_GNTR"/>
    <property type="match status" value="1"/>
</dbReference>
<keyword evidence="1" id="KW-0678">Repressor</keyword>
<keyword evidence="3" id="KW-0238">DNA-binding</keyword>
<evidence type="ECO:0000313" key="9">
    <source>
        <dbReference type="Proteomes" id="UP001149719"/>
    </source>
</evidence>
<dbReference type="SMART" id="SM00895">
    <property type="entry name" value="FCD"/>
    <property type="match status" value="1"/>
</dbReference>
<evidence type="ECO:0000313" key="8">
    <source>
        <dbReference type="EMBL" id="MCZ2723348.1"/>
    </source>
</evidence>
<dbReference type="CDD" id="cd07377">
    <property type="entry name" value="WHTH_GntR"/>
    <property type="match status" value="1"/>
</dbReference>
<reference evidence="8" key="1">
    <citation type="submission" date="2022-12" db="EMBL/GenBank/DDBJ databases">
        <title>Marinomonas 15G1-11 sp. nov, isolated from marine algae.</title>
        <authorList>
            <person name="Butt M."/>
            <person name="Choi D.G."/>
            <person name="Kim J.M."/>
            <person name="Lee J.K."/>
            <person name="Baek J.H."/>
            <person name="Jeon C.O."/>
        </authorList>
    </citation>
    <scope>NUCLEOTIDE SEQUENCE</scope>
    <source>
        <strain evidence="8">15G1-11</strain>
    </source>
</reference>
<dbReference type="Pfam" id="PF00392">
    <property type="entry name" value="GntR"/>
    <property type="match status" value="1"/>
</dbReference>
<sequence>MSRSLPSQGKLSDLITKELETMMIEGLLKPGDRLPPERELAERFDVSRPSLREAIQNLKAKGMVVSRQGGGNYISEDLGSDLRDPLLQAMSTHPEFRYDLLEFRDAMEGISTYYAAIRSTDEDKEKLTKSYNDLIEANKQKNPALEAKLDAAFHLTIAECAHNAVMLHTMRALFQMLAQSIAANLDYLFQHSEARGKVMEQHTAIYQAIMDSDPQAAKNAIHSHLSYVEDILLEVSRLESRRQRALKQANLLR</sequence>
<accession>A0ABT4K001</accession>
<evidence type="ECO:0000256" key="6">
    <source>
        <dbReference type="ARBA" id="ARBA00039592"/>
    </source>
</evidence>
<dbReference type="SUPFAM" id="SSF48008">
    <property type="entry name" value="GntR ligand-binding domain-like"/>
    <property type="match status" value="1"/>
</dbReference>
<keyword evidence="4" id="KW-0804">Transcription</keyword>
<dbReference type="InterPro" id="IPR036388">
    <property type="entry name" value="WH-like_DNA-bd_sf"/>
</dbReference>
<protein>
    <recommendedName>
        <fullName evidence="6">Pyruvate dehydrogenase complex repressor</fullName>
    </recommendedName>
</protein>
<dbReference type="SMART" id="SM00345">
    <property type="entry name" value="HTH_GNTR"/>
    <property type="match status" value="1"/>
</dbReference>
<evidence type="ECO:0000256" key="2">
    <source>
        <dbReference type="ARBA" id="ARBA00023015"/>
    </source>
</evidence>
<organism evidence="8 9">
    <name type="scientific">Marinomonas phaeophyticola</name>
    <dbReference type="NCBI Taxonomy" id="3004091"/>
    <lineage>
        <taxon>Bacteria</taxon>
        <taxon>Pseudomonadati</taxon>
        <taxon>Pseudomonadota</taxon>
        <taxon>Gammaproteobacteria</taxon>
        <taxon>Oceanospirillales</taxon>
        <taxon>Oceanospirillaceae</taxon>
        <taxon>Marinomonas</taxon>
    </lineage>
</organism>
<evidence type="ECO:0000256" key="3">
    <source>
        <dbReference type="ARBA" id="ARBA00023125"/>
    </source>
</evidence>
<dbReference type="InterPro" id="IPR008920">
    <property type="entry name" value="TF_FadR/GntR_C"/>
</dbReference>